<comment type="subcellular location">
    <subcellularLocation>
        <location evidence="1">Membrane</location>
    </subcellularLocation>
</comment>
<feature type="compositionally biased region" description="Basic and acidic residues" evidence="13">
    <location>
        <begin position="32"/>
        <end position="53"/>
    </location>
</feature>
<dbReference type="AlphaFoldDB" id="M1V693"/>
<dbReference type="GO" id="GO:0019432">
    <property type="term" value="P:triglyceride biosynthetic process"/>
    <property type="evidence" value="ECO:0007669"/>
    <property type="project" value="TreeGrafter"/>
</dbReference>
<dbReference type="GeneID" id="16992095"/>
<evidence type="ECO:0000259" key="15">
    <source>
        <dbReference type="SMART" id="SM00563"/>
    </source>
</evidence>
<dbReference type="InterPro" id="IPR002123">
    <property type="entry name" value="Plipid/glycerol_acylTrfase"/>
</dbReference>
<name>M1V693_CYAM1</name>
<dbReference type="PANTHER" id="PTHR23063:SF2">
    <property type="entry name" value="GLYCEROL-3-PHOSPHATE ACYLTRANSFERASE 4, ISOFORM D-RELATED"/>
    <property type="match status" value="1"/>
</dbReference>
<keyword evidence="7 14" id="KW-1133">Transmembrane helix</keyword>
<dbReference type="HOGENOM" id="CLU_490369_0_0_1"/>
<keyword evidence="4" id="KW-0444">Lipid biosynthesis</keyword>
<dbReference type="InterPro" id="IPR045252">
    <property type="entry name" value="LPCAT1-like"/>
</dbReference>
<accession>M1V693</accession>
<proteinExistence type="inferred from homology"/>
<feature type="region of interest" description="Disordered" evidence="13">
    <location>
        <begin position="530"/>
        <end position="556"/>
    </location>
</feature>
<dbReference type="STRING" id="280699.M1V693"/>
<keyword evidence="6 14" id="KW-0812">Transmembrane</keyword>
<evidence type="ECO:0000313" key="16">
    <source>
        <dbReference type="EMBL" id="BAM78739.1"/>
    </source>
</evidence>
<dbReference type="KEGG" id="cme:CYME_CMA017C"/>
<keyword evidence="12 16" id="KW-0012">Acyltransferase</keyword>
<dbReference type="SMART" id="SM00563">
    <property type="entry name" value="PlsC"/>
    <property type="match status" value="1"/>
</dbReference>
<evidence type="ECO:0000256" key="8">
    <source>
        <dbReference type="ARBA" id="ARBA00023098"/>
    </source>
</evidence>
<dbReference type="OrthoDB" id="10051137at2759"/>
<dbReference type="RefSeq" id="XP_005535025.1">
    <property type="nucleotide sequence ID" value="XM_005534968.1"/>
</dbReference>
<dbReference type="GO" id="GO:0005783">
    <property type="term" value="C:endoplasmic reticulum"/>
    <property type="evidence" value="ECO:0007669"/>
    <property type="project" value="TreeGrafter"/>
</dbReference>
<keyword evidence="17" id="KW-1185">Reference proteome</keyword>
<sequence>MAATTAKAQPPLGENPGEEPVPVDARVAQYLDAEKRTGSFAKAQDKVFDDGDRNTSPATAPPLSRERPPTPLIEAPQERPAAYDITQTMRGQGKQVERASPLAVTQELSTVLMNAAQASPSARSQGPREGLLTRGQTRTKLALQRASESWADLAGMVRGDLDASSDRERVQERFERALMEVLGTEAMPVSGLPLLFAPLTFATEAMEDVVEDEFSRCFKRTPVPAWNWNVYLFLPWVFGVVIRYGILLPLRVLCLVSGSVLFALAFSITKWLYRRNPERRHELERKLIVLYSACWIMSMSGVIAYHGTRPRMRPHAIYVANHSSLIDLIVLQQLCPFATVGQAHGGIVGLLQKHVLECLGCIWFSRDDLQDRQLVRKRIEEHLQKPNVPPLLIFPEGTCVNNEYCLMFKKGAFEMKDAVIYPVAIKYNKLFADAFWNSMEESFLWHLFRIWTSWALVADVYFLEPMKQQPNESAAEFAARVKRAICSAAGLKSVEIDGYYKRMQVSDKYVRARQEKVAQALVATLERVPRGAKSETDIDGTPSDDLRNHRPKTARF</sequence>
<keyword evidence="9 14" id="KW-0472">Membrane</keyword>
<feature type="transmembrane region" description="Helical" evidence="14">
    <location>
        <begin position="226"/>
        <end position="246"/>
    </location>
</feature>
<evidence type="ECO:0000256" key="3">
    <source>
        <dbReference type="ARBA" id="ARBA00008655"/>
    </source>
</evidence>
<keyword evidence="10" id="KW-0594">Phospholipid biosynthesis</keyword>
<feature type="transmembrane region" description="Helical" evidence="14">
    <location>
        <begin position="253"/>
        <end position="273"/>
    </location>
</feature>
<dbReference type="Proteomes" id="UP000007014">
    <property type="component" value="Chromosome 1"/>
</dbReference>
<evidence type="ECO:0000256" key="6">
    <source>
        <dbReference type="ARBA" id="ARBA00022692"/>
    </source>
</evidence>
<feature type="region of interest" description="Disordered" evidence="13">
    <location>
        <begin position="1"/>
        <end position="81"/>
    </location>
</feature>
<dbReference type="eggNOG" id="KOG2898">
    <property type="taxonomic scope" value="Eukaryota"/>
</dbReference>
<feature type="transmembrane region" description="Helical" evidence="14">
    <location>
        <begin position="288"/>
        <end position="305"/>
    </location>
</feature>
<organism evidence="16 17">
    <name type="scientific">Cyanidioschyzon merolae (strain NIES-3377 / 10D)</name>
    <name type="common">Unicellular red alga</name>
    <dbReference type="NCBI Taxonomy" id="280699"/>
    <lineage>
        <taxon>Eukaryota</taxon>
        <taxon>Rhodophyta</taxon>
        <taxon>Bangiophyceae</taxon>
        <taxon>Cyanidiales</taxon>
        <taxon>Cyanidiaceae</taxon>
        <taxon>Cyanidioschyzon</taxon>
    </lineage>
</organism>
<evidence type="ECO:0000256" key="10">
    <source>
        <dbReference type="ARBA" id="ARBA00023209"/>
    </source>
</evidence>
<dbReference type="Gramene" id="CMA017CT">
    <property type="protein sequence ID" value="CMA017CT"/>
    <property type="gene ID" value="CMA017C"/>
</dbReference>
<dbReference type="CDD" id="cd07991">
    <property type="entry name" value="LPLAT_LPCAT1-like"/>
    <property type="match status" value="1"/>
</dbReference>
<keyword evidence="11" id="KW-1208">Phospholipid metabolism</keyword>
<dbReference type="EMBL" id="AP006483">
    <property type="protein sequence ID" value="BAM78739.1"/>
    <property type="molecule type" value="Genomic_DNA"/>
</dbReference>
<comment type="pathway">
    <text evidence="2">Lipid metabolism.</text>
</comment>
<dbReference type="OMA" id="TFPADNL"/>
<evidence type="ECO:0000256" key="13">
    <source>
        <dbReference type="SAM" id="MobiDB-lite"/>
    </source>
</evidence>
<evidence type="ECO:0000313" key="17">
    <source>
        <dbReference type="Proteomes" id="UP000007014"/>
    </source>
</evidence>
<keyword evidence="8" id="KW-0443">Lipid metabolism</keyword>
<evidence type="ECO:0000256" key="7">
    <source>
        <dbReference type="ARBA" id="ARBA00022989"/>
    </source>
</evidence>
<evidence type="ECO:0000256" key="11">
    <source>
        <dbReference type="ARBA" id="ARBA00023264"/>
    </source>
</evidence>
<gene>
    <name evidence="16" type="ORF">CYME_CMA017C</name>
</gene>
<evidence type="ECO:0000256" key="2">
    <source>
        <dbReference type="ARBA" id="ARBA00005189"/>
    </source>
</evidence>
<evidence type="ECO:0000256" key="4">
    <source>
        <dbReference type="ARBA" id="ARBA00022516"/>
    </source>
</evidence>
<reference evidence="16 17" key="1">
    <citation type="journal article" date="2004" name="Nature">
        <title>Genome sequence of the ultrasmall unicellular red alga Cyanidioschyzon merolae 10D.</title>
        <authorList>
            <person name="Matsuzaki M."/>
            <person name="Misumi O."/>
            <person name="Shin-i T."/>
            <person name="Maruyama S."/>
            <person name="Takahara M."/>
            <person name="Miyagishima S."/>
            <person name="Mori T."/>
            <person name="Nishida K."/>
            <person name="Yagisawa F."/>
            <person name="Nishida K."/>
            <person name="Yoshida Y."/>
            <person name="Nishimura Y."/>
            <person name="Nakao S."/>
            <person name="Kobayashi T."/>
            <person name="Momoyama Y."/>
            <person name="Higashiyama T."/>
            <person name="Minoda A."/>
            <person name="Sano M."/>
            <person name="Nomoto H."/>
            <person name="Oishi K."/>
            <person name="Hayashi H."/>
            <person name="Ohta F."/>
            <person name="Nishizaka S."/>
            <person name="Haga S."/>
            <person name="Miura S."/>
            <person name="Morishita T."/>
            <person name="Kabeya Y."/>
            <person name="Terasawa K."/>
            <person name="Suzuki Y."/>
            <person name="Ishii Y."/>
            <person name="Asakawa S."/>
            <person name="Takano H."/>
            <person name="Ohta N."/>
            <person name="Kuroiwa H."/>
            <person name="Tanaka K."/>
            <person name="Shimizu N."/>
            <person name="Sugano S."/>
            <person name="Sato N."/>
            <person name="Nozaki H."/>
            <person name="Ogasawara N."/>
            <person name="Kohara Y."/>
            <person name="Kuroiwa T."/>
        </authorList>
    </citation>
    <scope>NUCLEOTIDE SEQUENCE [LARGE SCALE GENOMIC DNA]</scope>
    <source>
        <strain evidence="16 17">10D</strain>
    </source>
</reference>
<dbReference type="SUPFAM" id="SSF69593">
    <property type="entry name" value="Glycerol-3-phosphate (1)-acyltransferase"/>
    <property type="match status" value="1"/>
</dbReference>
<dbReference type="GO" id="GO:0004366">
    <property type="term" value="F:glycerol-3-phosphate O-acyltransferase activity"/>
    <property type="evidence" value="ECO:0007669"/>
    <property type="project" value="TreeGrafter"/>
</dbReference>
<evidence type="ECO:0000256" key="1">
    <source>
        <dbReference type="ARBA" id="ARBA00004370"/>
    </source>
</evidence>
<dbReference type="PANTHER" id="PTHR23063">
    <property type="entry name" value="PHOSPHOLIPID ACYLTRANSFERASE"/>
    <property type="match status" value="1"/>
</dbReference>
<dbReference type="GO" id="GO:0016020">
    <property type="term" value="C:membrane"/>
    <property type="evidence" value="ECO:0007669"/>
    <property type="project" value="UniProtKB-SubCell"/>
</dbReference>
<keyword evidence="5" id="KW-0808">Transferase</keyword>
<evidence type="ECO:0000256" key="12">
    <source>
        <dbReference type="ARBA" id="ARBA00023315"/>
    </source>
</evidence>
<protein>
    <submittedName>
        <fullName evidence="16">Probable lysophosphatidic acid acyltransferase</fullName>
    </submittedName>
</protein>
<feature type="domain" description="Phospholipid/glycerol acyltransferase" evidence="15">
    <location>
        <begin position="316"/>
        <end position="428"/>
    </location>
</feature>
<comment type="similarity">
    <text evidence="3">Belongs to the 1-acyl-sn-glycerol-3-phosphate acyltransferase family.</text>
</comment>
<evidence type="ECO:0000256" key="9">
    <source>
        <dbReference type="ARBA" id="ARBA00023136"/>
    </source>
</evidence>
<evidence type="ECO:0000256" key="5">
    <source>
        <dbReference type="ARBA" id="ARBA00022679"/>
    </source>
</evidence>
<reference evidence="16 17" key="2">
    <citation type="journal article" date="2007" name="BMC Biol.">
        <title>A 100%-complete sequence reveals unusually simple genomic features in the hot-spring red alga Cyanidioschyzon merolae.</title>
        <authorList>
            <person name="Nozaki H."/>
            <person name="Takano H."/>
            <person name="Misumi O."/>
            <person name="Terasawa K."/>
            <person name="Matsuzaki M."/>
            <person name="Maruyama S."/>
            <person name="Nishida K."/>
            <person name="Yagisawa F."/>
            <person name="Yoshida Y."/>
            <person name="Fujiwara T."/>
            <person name="Takio S."/>
            <person name="Tamura K."/>
            <person name="Chung S.J."/>
            <person name="Nakamura S."/>
            <person name="Kuroiwa H."/>
            <person name="Tanaka K."/>
            <person name="Sato N."/>
            <person name="Kuroiwa T."/>
        </authorList>
    </citation>
    <scope>NUCLEOTIDE SEQUENCE [LARGE SCALE GENOMIC DNA]</scope>
    <source>
        <strain evidence="16 17">10D</strain>
    </source>
</reference>
<evidence type="ECO:0000256" key="14">
    <source>
        <dbReference type="SAM" id="Phobius"/>
    </source>
</evidence>
<dbReference type="Pfam" id="PF01553">
    <property type="entry name" value="Acyltransferase"/>
    <property type="match status" value="1"/>
</dbReference>
<dbReference type="GO" id="GO:0008654">
    <property type="term" value="P:phospholipid biosynthetic process"/>
    <property type="evidence" value="ECO:0007669"/>
    <property type="project" value="UniProtKB-KW"/>
</dbReference>